<protein>
    <submittedName>
        <fullName evidence="1">Uncharacterized protein</fullName>
    </submittedName>
</protein>
<dbReference type="EMBL" id="CM043804">
    <property type="protein sequence ID" value="KAI4806352.1"/>
    <property type="molecule type" value="Genomic_DNA"/>
</dbReference>
<proteinExistence type="predicted"/>
<reference evidence="1" key="1">
    <citation type="submission" date="2022-05" db="EMBL/GenBank/DDBJ databases">
        <title>Chromosome-level genome of Chaenocephalus aceratus.</title>
        <authorList>
            <person name="Park H."/>
        </authorList>
    </citation>
    <scope>NUCLEOTIDE SEQUENCE</scope>
    <source>
        <strain evidence="1">KU_202001</strain>
    </source>
</reference>
<comment type="caution">
    <text evidence="1">The sequence shown here is derived from an EMBL/GenBank/DDBJ whole genome shotgun (WGS) entry which is preliminary data.</text>
</comment>
<evidence type="ECO:0000313" key="1">
    <source>
        <dbReference type="EMBL" id="KAI4806352.1"/>
    </source>
</evidence>
<feature type="non-terminal residue" evidence="1">
    <location>
        <position position="1"/>
    </location>
</feature>
<organism evidence="1 2">
    <name type="scientific">Chaenocephalus aceratus</name>
    <name type="common">Blackfin icefish</name>
    <name type="synonym">Chaenichthys aceratus</name>
    <dbReference type="NCBI Taxonomy" id="36190"/>
    <lineage>
        <taxon>Eukaryota</taxon>
        <taxon>Metazoa</taxon>
        <taxon>Chordata</taxon>
        <taxon>Craniata</taxon>
        <taxon>Vertebrata</taxon>
        <taxon>Euteleostomi</taxon>
        <taxon>Actinopterygii</taxon>
        <taxon>Neopterygii</taxon>
        <taxon>Teleostei</taxon>
        <taxon>Neoteleostei</taxon>
        <taxon>Acanthomorphata</taxon>
        <taxon>Eupercaria</taxon>
        <taxon>Perciformes</taxon>
        <taxon>Notothenioidei</taxon>
        <taxon>Channichthyidae</taxon>
        <taxon>Chaenocephalus</taxon>
    </lineage>
</organism>
<dbReference type="Proteomes" id="UP001057452">
    <property type="component" value="Chromosome 20"/>
</dbReference>
<feature type="non-terminal residue" evidence="1">
    <location>
        <position position="176"/>
    </location>
</feature>
<keyword evidence="2" id="KW-1185">Reference proteome</keyword>
<name>A0ACB9W1J3_CHAAC</name>
<gene>
    <name evidence="1" type="ORF">KUCAC02_017181</name>
</gene>
<sequence>DPTHVLCFCMLSAFFPPRTGPGAPPTSAAPSRQRCVVAYMGGGEEMASPEGVDDADMQGLWHMLPSTAHRSTDRKIPQVKALGLSKIPVGGAAGGRAAKPPLPHTHGRLPTSPGEKEPLSDEGYWDTPSATPTATPDESGLQRNQRIALLRDSCSGDHLYDFYNDPEEEGEDEDQN</sequence>
<evidence type="ECO:0000313" key="2">
    <source>
        <dbReference type="Proteomes" id="UP001057452"/>
    </source>
</evidence>
<accession>A0ACB9W1J3</accession>